<feature type="domain" description="Radical SAM core" evidence="1">
    <location>
        <begin position="2"/>
        <end position="104"/>
    </location>
</feature>
<dbReference type="GO" id="GO:0006779">
    <property type="term" value="P:porphyrin-containing compound biosynthetic process"/>
    <property type="evidence" value="ECO:0007669"/>
    <property type="project" value="TreeGrafter"/>
</dbReference>
<gene>
    <name evidence="2" type="ordered locus">Bint_2591</name>
</gene>
<dbReference type="Gene3D" id="3.80.30.20">
    <property type="entry name" value="tm_1862 like domain"/>
    <property type="match status" value="1"/>
</dbReference>
<dbReference type="GO" id="GO:0003824">
    <property type="term" value="F:catalytic activity"/>
    <property type="evidence" value="ECO:0007669"/>
    <property type="project" value="InterPro"/>
</dbReference>
<dbReference type="AlphaFoldDB" id="G0EPC5"/>
<keyword evidence="3" id="KW-1185">Reference proteome</keyword>
<dbReference type="InterPro" id="IPR007197">
    <property type="entry name" value="rSAM"/>
</dbReference>
<protein>
    <submittedName>
        <fullName evidence="2">Radical SAM domain protein</fullName>
    </submittedName>
</protein>
<evidence type="ECO:0000313" key="2">
    <source>
        <dbReference type="EMBL" id="AEM23195.1"/>
    </source>
</evidence>
<dbReference type="GO" id="GO:0005737">
    <property type="term" value="C:cytoplasm"/>
    <property type="evidence" value="ECO:0007669"/>
    <property type="project" value="TreeGrafter"/>
</dbReference>
<dbReference type="Proteomes" id="UP000008522">
    <property type="component" value="Chromosome"/>
</dbReference>
<dbReference type="HOGENOM" id="CLU_2153486_0_0_12"/>
<dbReference type="InterPro" id="IPR058240">
    <property type="entry name" value="rSAM_sf"/>
</dbReference>
<dbReference type="PANTHER" id="PTHR13932">
    <property type="entry name" value="COPROPORPHYRINIGEN III OXIDASE"/>
    <property type="match status" value="1"/>
</dbReference>
<dbReference type="eggNOG" id="COG0635">
    <property type="taxonomic scope" value="Bacteria"/>
</dbReference>
<name>G0EPC5_BRAIP</name>
<dbReference type="KEGG" id="bip:Bint_2591"/>
<reference evidence="2 3" key="1">
    <citation type="journal article" date="2011" name="BMC Genomics">
        <title>Complete genome sequence of Brachyspira intermedia reveals unique genomic features in Brachyspira species and phage-mediated horizontal gene transfer.</title>
        <authorList>
            <person name="Hafstrom T."/>
            <person name="Jansson D.S."/>
            <person name="Segerman B."/>
        </authorList>
    </citation>
    <scope>NUCLEOTIDE SEQUENCE [LARGE SCALE GENOMIC DNA]</scope>
    <source>
        <strain evidence="3">ATCC 51140 / PWS/A</strain>
    </source>
</reference>
<dbReference type="EMBL" id="CP002874">
    <property type="protein sequence ID" value="AEM23195.1"/>
    <property type="molecule type" value="Genomic_DNA"/>
</dbReference>
<dbReference type="PATRIC" id="fig|1045858.4.peg.2593"/>
<evidence type="ECO:0000313" key="3">
    <source>
        <dbReference type="Proteomes" id="UP000008522"/>
    </source>
</evidence>
<evidence type="ECO:0000259" key="1">
    <source>
        <dbReference type="Pfam" id="PF04055"/>
    </source>
</evidence>
<dbReference type="PANTHER" id="PTHR13932:SF5">
    <property type="entry name" value="RADICAL S-ADENOSYL METHIONINE DOMAIN-CONTAINING PROTEIN 1, MITOCHONDRIAL"/>
    <property type="match status" value="1"/>
</dbReference>
<dbReference type="InterPro" id="IPR034505">
    <property type="entry name" value="Coproporphyrinogen-III_oxidase"/>
</dbReference>
<dbReference type="Pfam" id="PF04055">
    <property type="entry name" value="Radical_SAM"/>
    <property type="match status" value="1"/>
</dbReference>
<sequence length="111" mass="13167">MLKNIKNNKLSSIYFGGGTPSLLNEHQINQIKELFDNYNISSEEVSIEIYPDICNFDYDNNNFFNRFSIGVQSFDDKLLKLYNRKNYDYKIIEDIIYKIKKIIITIKLILI</sequence>
<organism evidence="2 3">
    <name type="scientific">Brachyspira intermedia (strain ATCC 51140 / PWS/A)</name>
    <name type="common">Serpulina intermedia</name>
    <dbReference type="NCBI Taxonomy" id="1045858"/>
    <lineage>
        <taxon>Bacteria</taxon>
        <taxon>Pseudomonadati</taxon>
        <taxon>Spirochaetota</taxon>
        <taxon>Spirochaetia</taxon>
        <taxon>Brachyspirales</taxon>
        <taxon>Brachyspiraceae</taxon>
        <taxon>Brachyspira</taxon>
    </lineage>
</organism>
<proteinExistence type="predicted"/>
<dbReference type="SUPFAM" id="SSF102114">
    <property type="entry name" value="Radical SAM enzymes"/>
    <property type="match status" value="1"/>
</dbReference>
<accession>G0EPC5</accession>
<dbReference type="InterPro" id="IPR023404">
    <property type="entry name" value="rSAM_horseshoe"/>
</dbReference>
<dbReference type="GO" id="GO:0051539">
    <property type="term" value="F:4 iron, 4 sulfur cluster binding"/>
    <property type="evidence" value="ECO:0007669"/>
    <property type="project" value="TreeGrafter"/>
</dbReference>